<keyword evidence="1" id="KW-0238">DNA-binding</keyword>
<evidence type="ECO:0000259" key="2">
    <source>
        <dbReference type="PROSITE" id="PS50937"/>
    </source>
</evidence>
<sequence length="207" mass="22416">MAELSAESGVPVATIKYYLREGLLPAGERTSPNQARYDEGHVRRLKLIRALVEVGGLSVATVREVVAAVDSDEPAYHVLGVAQRALTGFAADVPEDEREWAMETLSALARKHGWKFGPDNPVAPSLVGTMCTIRALGHEALLDQLGRYAEIADRIAEADLDTIDASVPMDRIVEAAVVGTVLGDRLFEGLRRLAQAAETARRYPDGR</sequence>
<name>A0ABW5H041_9PSEU</name>
<dbReference type="PRINTS" id="PR00040">
    <property type="entry name" value="HTHMERR"/>
</dbReference>
<reference evidence="4" key="1">
    <citation type="journal article" date="2019" name="Int. J. Syst. Evol. Microbiol.">
        <title>The Global Catalogue of Microorganisms (GCM) 10K type strain sequencing project: providing services to taxonomists for standard genome sequencing and annotation.</title>
        <authorList>
            <consortium name="The Broad Institute Genomics Platform"/>
            <consortium name="The Broad Institute Genome Sequencing Center for Infectious Disease"/>
            <person name="Wu L."/>
            <person name="Ma J."/>
        </authorList>
    </citation>
    <scope>NUCLEOTIDE SEQUENCE [LARGE SCALE GENOMIC DNA]</scope>
    <source>
        <strain evidence="4">CGMCC 4.7641</strain>
    </source>
</reference>
<feature type="domain" description="HTH merR-type" evidence="2">
    <location>
        <begin position="1"/>
        <end position="68"/>
    </location>
</feature>
<accession>A0ABW5H041</accession>
<dbReference type="RefSeq" id="WP_378301959.1">
    <property type="nucleotide sequence ID" value="NZ_JBHUKS010000004.1"/>
</dbReference>
<dbReference type="SUPFAM" id="SSF46955">
    <property type="entry name" value="Putative DNA-binding domain"/>
    <property type="match status" value="1"/>
</dbReference>
<dbReference type="InterPro" id="IPR047057">
    <property type="entry name" value="MerR_fam"/>
</dbReference>
<evidence type="ECO:0000313" key="3">
    <source>
        <dbReference type="EMBL" id="MFD2466602.1"/>
    </source>
</evidence>
<dbReference type="InterPro" id="IPR000551">
    <property type="entry name" value="MerR-type_HTH_dom"/>
</dbReference>
<comment type="caution">
    <text evidence="3">The sequence shown here is derived from an EMBL/GenBank/DDBJ whole genome shotgun (WGS) entry which is preliminary data.</text>
</comment>
<dbReference type="Pfam" id="PF13411">
    <property type="entry name" value="MerR_1"/>
    <property type="match status" value="1"/>
</dbReference>
<dbReference type="InterPro" id="IPR009061">
    <property type="entry name" value="DNA-bd_dom_put_sf"/>
</dbReference>
<dbReference type="Proteomes" id="UP001597483">
    <property type="component" value="Unassembled WGS sequence"/>
</dbReference>
<evidence type="ECO:0000256" key="1">
    <source>
        <dbReference type="ARBA" id="ARBA00023125"/>
    </source>
</evidence>
<dbReference type="EMBL" id="JBHUKS010000004">
    <property type="protein sequence ID" value="MFD2466602.1"/>
    <property type="molecule type" value="Genomic_DNA"/>
</dbReference>
<evidence type="ECO:0000313" key="4">
    <source>
        <dbReference type="Proteomes" id="UP001597483"/>
    </source>
</evidence>
<dbReference type="CDD" id="cd04780">
    <property type="entry name" value="HTH_MerR-like_sg5"/>
    <property type="match status" value="1"/>
</dbReference>
<keyword evidence="4" id="KW-1185">Reference proteome</keyword>
<dbReference type="SMART" id="SM00422">
    <property type="entry name" value="HTH_MERR"/>
    <property type="match status" value="1"/>
</dbReference>
<dbReference type="PANTHER" id="PTHR30204:SF98">
    <property type="entry name" value="HTH-TYPE TRANSCRIPTIONAL REGULATOR ADHR"/>
    <property type="match status" value="1"/>
</dbReference>
<protein>
    <submittedName>
        <fullName evidence="3">MerR family transcriptional regulator</fullName>
    </submittedName>
</protein>
<dbReference type="Gene3D" id="1.10.1660.10">
    <property type="match status" value="1"/>
</dbReference>
<proteinExistence type="predicted"/>
<dbReference type="PROSITE" id="PS50937">
    <property type="entry name" value="HTH_MERR_2"/>
    <property type="match status" value="1"/>
</dbReference>
<gene>
    <name evidence="3" type="ORF">ACFSVL_04310</name>
</gene>
<organism evidence="3 4">
    <name type="scientific">Amycolatopsis silviterrae</name>
    <dbReference type="NCBI Taxonomy" id="1656914"/>
    <lineage>
        <taxon>Bacteria</taxon>
        <taxon>Bacillati</taxon>
        <taxon>Actinomycetota</taxon>
        <taxon>Actinomycetes</taxon>
        <taxon>Pseudonocardiales</taxon>
        <taxon>Pseudonocardiaceae</taxon>
        <taxon>Amycolatopsis</taxon>
    </lineage>
</organism>
<dbReference type="PANTHER" id="PTHR30204">
    <property type="entry name" value="REDOX-CYCLING DRUG-SENSING TRANSCRIPTIONAL ACTIVATOR SOXR"/>
    <property type="match status" value="1"/>
</dbReference>